<comment type="similarity">
    <text evidence="11">Belongs to the snail C2H2-type zinc-finger protein family.</text>
</comment>
<dbReference type="Gene3D" id="3.30.160.60">
    <property type="entry name" value="Classic Zinc Finger"/>
    <property type="match status" value="3"/>
</dbReference>
<evidence type="ECO:0000256" key="8">
    <source>
        <dbReference type="ARBA" id="ARBA00023125"/>
    </source>
</evidence>
<feature type="domain" description="C2H2-type" evidence="13">
    <location>
        <begin position="72"/>
        <end position="99"/>
    </location>
</feature>
<keyword evidence="4" id="KW-0677">Repeat</keyword>
<protein>
    <submittedName>
        <fullName evidence="14">Putative histone-lysine n-methyltransferase prdm9</fullName>
    </submittedName>
</protein>
<dbReference type="PANTHER" id="PTHR24388:SF53">
    <property type="entry name" value="CHORION TRANSCRIPTION FACTOR CF2-RELATED"/>
    <property type="match status" value="1"/>
</dbReference>
<keyword evidence="14" id="KW-0808">Transferase</keyword>
<accession>A0A1E1WYC3</accession>
<dbReference type="SUPFAM" id="SSF57667">
    <property type="entry name" value="beta-beta-alpha zinc fingers"/>
    <property type="match status" value="2"/>
</dbReference>
<dbReference type="GO" id="GO:0005634">
    <property type="term" value="C:nucleus"/>
    <property type="evidence" value="ECO:0007669"/>
    <property type="project" value="UniProtKB-SubCell"/>
</dbReference>
<keyword evidence="3" id="KW-0479">Metal-binding</keyword>
<dbReference type="PROSITE" id="PS50157">
    <property type="entry name" value="ZINC_FINGER_C2H2_2"/>
    <property type="match status" value="4"/>
</dbReference>
<evidence type="ECO:0000256" key="11">
    <source>
        <dbReference type="ARBA" id="ARBA00037948"/>
    </source>
</evidence>
<dbReference type="Pfam" id="PF13894">
    <property type="entry name" value="zf-C2H2_4"/>
    <property type="match status" value="1"/>
</dbReference>
<dbReference type="GO" id="GO:0032259">
    <property type="term" value="P:methylation"/>
    <property type="evidence" value="ECO:0007669"/>
    <property type="project" value="UniProtKB-KW"/>
</dbReference>
<reference evidence="14" key="1">
    <citation type="journal article" date="2017" name="Front. Cell. Infect. Microbiol.">
        <title>The Distinct Transcriptional Response of the Midgut of Amblyomma sculptum and Amblyomma aureolatum Ticks to Rickettsia rickettsii Correlates to Their Differences in Susceptibility to Infection.</title>
        <authorList>
            <person name="Martins L.A."/>
            <person name="Galletti M.F.B.M."/>
            <person name="Ribeiro J.M."/>
            <person name="Fujita A."/>
            <person name="Costa F.B."/>
            <person name="Labruna M.B."/>
            <person name="Daffre S."/>
            <person name="Fogaca A.C."/>
        </authorList>
    </citation>
    <scope>NUCLEOTIDE SEQUENCE</scope>
</reference>
<dbReference type="PROSITE" id="PS00028">
    <property type="entry name" value="ZINC_FINGER_C2H2_1"/>
    <property type="match status" value="3"/>
</dbReference>
<dbReference type="InterPro" id="IPR050527">
    <property type="entry name" value="Snail/Krueppel_Znf"/>
</dbReference>
<dbReference type="GO" id="GO:0042802">
    <property type="term" value="F:identical protein binding"/>
    <property type="evidence" value="ECO:0007669"/>
    <property type="project" value="UniProtKB-ARBA"/>
</dbReference>
<proteinExistence type="evidence at transcript level"/>
<dbReference type="Pfam" id="PF00096">
    <property type="entry name" value="zf-C2H2"/>
    <property type="match status" value="1"/>
</dbReference>
<evidence type="ECO:0000259" key="13">
    <source>
        <dbReference type="PROSITE" id="PS50157"/>
    </source>
</evidence>
<dbReference type="InterPro" id="IPR036236">
    <property type="entry name" value="Znf_C2H2_sf"/>
</dbReference>
<feature type="domain" description="C2H2-type" evidence="13">
    <location>
        <begin position="13"/>
        <end position="41"/>
    </location>
</feature>
<feature type="domain" description="C2H2-type" evidence="13">
    <location>
        <begin position="44"/>
        <end position="71"/>
    </location>
</feature>
<dbReference type="SMART" id="SM00355">
    <property type="entry name" value="ZnF_C2H2"/>
    <property type="match status" value="4"/>
</dbReference>
<feature type="non-terminal residue" evidence="14">
    <location>
        <position position="1"/>
    </location>
</feature>
<feature type="non-terminal residue" evidence="14">
    <location>
        <position position="152"/>
    </location>
</feature>
<evidence type="ECO:0000256" key="5">
    <source>
        <dbReference type="ARBA" id="ARBA00022771"/>
    </source>
</evidence>
<evidence type="ECO:0000256" key="6">
    <source>
        <dbReference type="ARBA" id="ARBA00022833"/>
    </source>
</evidence>
<dbReference type="Pfam" id="PF13912">
    <property type="entry name" value="zf-C2H2_6"/>
    <property type="match status" value="1"/>
</dbReference>
<keyword evidence="5 12" id="KW-0863">Zinc-finger</keyword>
<feature type="domain" description="C2H2-type" evidence="13">
    <location>
        <begin position="108"/>
        <end position="136"/>
    </location>
</feature>
<evidence type="ECO:0000256" key="3">
    <source>
        <dbReference type="ARBA" id="ARBA00022723"/>
    </source>
</evidence>
<dbReference type="PANTHER" id="PTHR24388">
    <property type="entry name" value="ZINC FINGER PROTEIN"/>
    <property type="match status" value="1"/>
</dbReference>
<dbReference type="GO" id="GO:0000978">
    <property type="term" value="F:RNA polymerase II cis-regulatory region sequence-specific DNA binding"/>
    <property type="evidence" value="ECO:0007669"/>
    <property type="project" value="TreeGrafter"/>
</dbReference>
<evidence type="ECO:0000256" key="9">
    <source>
        <dbReference type="ARBA" id="ARBA00023163"/>
    </source>
</evidence>
<keyword evidence="10" id="KW-0539">Nucleus</keyword>
<keyword evidence="7" id="KW-0805">Transcription regulation</keyword>
<dbReference type="AlphaFoldDB" id="A0A1E1WYC3"/>
<evidence type="ECO:0000256" key="12">
    <source>
        <dbReference type="PROSITE-ProRule" id="PRU00042"/>
    </source>
</evidence>
<dbReference type="GO" id="GO:0008270">
    <property type="term" value="F:zinc ion binding"/>
    <property type="evidence" value="ECO:0007669"/>
    <property type="project" value="UniProtKB-KW"/>
</dbReference>
<dbReference type="FunFam" id="3.30.160.60:FF:000508">
    <property type="entry name" value="Myeloid zinc finger 1"/>
    <property type="match status" value="1"/>
</dbReference>
<dbReference type="InterPro" id="IPR013087">
    <property type="entry name" value="Znf_C2H2_type"/>
</dbReference>
<evidence type="ECO:0000256" key="4">
    <source>
        <dbReference type="ARBA" id="ARBA00022737"/>
    </source>
</evidence>
<keyword evidence="8" id="KW-0238">DNA-binding</keyword>
<evidence type="ECO:0000256" key="1">
    <source>
        <dbReference type="ARBA" id="ARBA00004123"/>
    </source>
</evidence>
<keyword evidence="14" id="KW-0489">Methyltransferase</keyword>
<keyword evidence="6" id="KW-0862">Zinc</keyword>
<name>A0A1E1WYC3_9ACAR</name>
<evidence type="ECO:0000256" key="7">
    <source>
        <dbReference type="ARBA" id="ARBA00023015"/>
    </source>
</evidence>
<keyword evidence="9" id="KW-0804">Transcription</keyword>
<evidence type="ECO:0000313" key="14">
    <source>
        <dbReference type="EMBL" id="JAT91771.1"/>
    </source>
</evidence>
<comment type="subcellular location">
    <subcellularLocation>
        <location evidence="1">Nucleus</location>
    </subcellularLocation>
</comment>
<comment type="similarity">
    <text evidence="2">Belongs to the krueppel C2H2-type zinc-finger protein family.</text>
</comment>
<dbReference type="GO" id="GO:0008168">
    <property type="term" value="F:methyltransferase activity"/>
    <property type="evidence" value="ECO:0007669"/>
    <property type="project" value="UniProtKB-KW"/>
</dbReference>
<dbReference type="GO" id="GO:0000981">
    <property type="term" value="F:DNA-binding transcription factor activity, RNA polymerase II-specific"/>
    <property type="evidence" value="ECO:0007669"/>
    <property type="project" value="TreeGrafter"/>
</dbReference>
<organism evidence="14">
    <name type="scientific">Amblyomma aureolatum</name>
    <dbReference type="NCBI Taxonomy" id="187763"/>
    <lineage>
        <taxon>Eukaryota</taxon>
        <taxon>Metazoa</taxon>
        <taxon>Ecdysozoa</taxon>
        <taxon>Arthropoda</taxon>
        <taxon>Chelicerata</taxon>
        <taxon>Arachnida</taxon>
        <taxon>Acari</taxon>
        <taxon>Parasitiformes</taxon>
        <taxon>Ixodida</taxon>
        <taxon>Ixodoidea</taxon>
        <taxon>Ixodidae</taxon>
        <taxon>Amblyomminae</taxon>
        <taxon>Amblyomma</taxon>
    </lineage>
</organism>
<evidence type="ECO:0000256" key="2">
    <source>
        <dbReference type="ARBA" id="ARBA00006991"/>
    </source>
</evidence>
<dbReference type="EMBL" id="GFAC01007417">
    <property type="protein sequence ID" value="JAT91771.1"/>
    <property type="molecule type" value="mRNA"/>
</dbReference>
<sequence>EDGNGESTPQSAFCCHTCDQMFSAQDLLEEHRQSTHPQKKEGMHSCRYCPYSTCYKHHILRHERTHTGERPFLCHVCGKSFLQKGQLTRHLVAHSKDGSSEPMQQPAYYCDTCWKGFSTQDLLEEHRRSTHPRKKGRHSCRYCPYSSNHKDN</sequence>
<evidence type="ECO:0000256" key="10">
    <source>
        <dbReference type="ARBA" id="ARBA00023242"/>
    </source>
</evidence>